<dbReference type="AlphaFoldDB" id="A0A1B2HD08"/>
<name>A0A1B2HD08_9PSEU</name>
<protein>
    <submittedName>
        <fullName evidence="1">Uncharacterized protein</fullName>
    </submittedName>
</protein>
<organism evidence="1 2">
    <name type="scientific">Lentzea guizhouensis</name>
    <dbReference type="NCBI Taxonomy" id="1586287"/>
    <lineage>
        <taxon>Bacteria</taxon>
        <taxon>Bacillati</taxon>
        <taxon>Actinomycetota</taxon>
        <taxon>Actinomycetes</taxon>
        <taxon>Pseudonocardiales</taxon>
        <taxon>Pseudonocardiaceae</taxon>
        <taxon>Lentzea</taxon>
    </lineage>
</organism>
<dbReference type="KEGG" id="led:BBK82_05180"/>
<sequence>MIIVHMIEIWHGQLLVPDRTFRLLSSSWCVSLVAAVVVTRTEEQKRQVSALERRLAKREEVTRLDRIVALLEPDDAPVIPFRRHHTPTR</sequence>
<gene>
    <name evidence="1" type="ORF">BBK82_05180</name>
</gene>
<dbReference type="Proteomes" id="UP000093053">
    <property type="component" value="Chromosome"/>
</dbReference>
<accession>A0A1B2HD08</accession>
<evidence type="ECO:0000313" key="2">
    <source>
        <dbReference type="Proteomes" id="UP000093053"/>
    </source>
</evidence>
<keyword evidence="2" id="KW-1185">Reference proteome</keyword>
<dbReference type="EMBL" id="CP016793">
    <property type="protein sequence ID" value="ANZ35566.1"/>
    <property type="molecule type" value="Genomic_DNA"/>
</dbReference>
<reference evidence="1 2" key="1">
    <citation type="submission" date="2016-07" db="EMBL/GenBank/DDBJ databases">
        <title>Complete genome sequence of the Lentzea guizhouensis DHS C013.</title>
        <authorList>
            <person name="Cao C."/>
        </authorList>
    </citation>
    <scope>NUCLEOTIDE SEQUENCE [LARGE SCALE GENOMIC DNA]</scope>
    <source>
        <strain evidence="1 2">DHS C013</strain>
    </source>
</reference>
<evidence type="ECO:0000313" key="1">
    <source>
        <dbReference type="EMBL" id="ANZ35566.1"/>
    </source>
</evidence>
<proteinExistence type="predicted"/>